<gene>
    <name evidence="4" type="ordered locus">Desti_4793</name>
</gene>
<dbReference type="RefSeq" id="WP_014812517.1">
    <property type="nucleotide sequence ID" value="NC_018025.1"/>
</dbReference>
<feature type="chain" id="PRO_5003687710" evidence="2">
    <location>
        <begin position="24"/>
        <end position="303"/>
    </location>
</feature>
<dbReference type="AlphaFoldDB" id="I4CCW9"/>
<accession>I4CCW9</accession>
<dbReference type="InterPro" id="IPR018392">
    <property type="entry name" value="LysM"/>
</dbReference>
<dbReference type="Pfam" id="PF01476">
    <property type="entry name" value="LysM"/>
    <property type="match status" value="1"/>
</dbReference>
<dbReference type="PROSITE" id="PS51257">
    <property type="entry name" value="PROKAR_LIPOPROTEIN"/>
    <property type="match status" value="1"/>
</dbReference>
<feature type="domain" description="LysM" evidence="3">
    <location>
        <begin position="73"/>
        <end position="117"/>
    </location>
</feature>
<dbReference type="HOGENOM" id="CLU_917454_0_0_7"/>
<evidence type="ECO:0000259" key="3">
    <source>
        <dbReference type="Pfam" id="PF01476"/>
    </source>
</evidence>
<dbReference type="KEGG" id="dti:Desti_4793"/>
<organism evidence="4 5">
    <name type="scientific">Desulfomonile tiedjei (strain ATCC 49306 / DSM 6799 / DCB-1)</name>
    <dbReference type="NCBI Taxonomy" id="706587"/>
    <lineage>
        <taxon>Bacteria</taxon>
        <taxon>Pseudomonadati</taxon>
        <taxon>Thermodesulfobacteriota</taxon>
        <taxon>Desulfomonilia</taxon>
        <taxon>Desulfomonilales</taxon>
        <taxon>Desulfomonilaceae</taxon>
        <taxon>Desulfomonile</taxon>
    </lineage>
</organism>
<evidence type="ECO:0000256" key="1">
    <source>
        <dbReference type="SAM" id="MobiDB-lite"/>
    </source>
</evidence>
<evidence type="ECO:0000313" key="5">
    <source>
        <dbReference type="Proteomes" id="UP000006055"/>
    </source>
</evidence>
<reference evidence="5" key="1">
    <citation type="submission" date="2012-06" db="EMBL/GenBank/DDBJ databases">
        <title>Complete sequence of chromosome of Desulfomonile tiedjei DSM 6799.</title>
        <authorList>
            <person name="Lucas S."/>
            <person name="Copeland A."/>
            <person name="Lapidus A."/>
            <person name="Glavina del Rio T."/>
            <person name="Dalin E."/>
            <person name="Tice H."/>
            <person name="Bruce D."/>
            <person name="Goodwin L."/>
            <person name="Pitluck S."/>
            <person name="Peters L."/>
            <person name="Ovchinnikova G."/>
            <person name="Zeytun A."/>
            <person name="Lu M."/>
            <person name="Kyrpides N."/>
            <person name="Mavromatis K."/>
            <person name="Ivanova N."/>
            <person name="Brettin T."/>
            <person name="Detter J.C."/>
            <person name="Han C."/>
            <person name="Larimer F."/>
            <person name="Land M."/>
            <person name="Hauser L."/>
            <person name="Markowitz V."/>
            <person name="Cheng J.-F."/>
            <person name="Hugenholtz P."/>
            <person name="Woyke T."/>
            <person name="Wu D."/>
            <person name="Spring S."/>
            <person name="Schroeder M."/>
            <person name="Brambilla E."/>
            <person name="Klenk H.-P."/>
            <person name="Eisen J.A."/>
        </authorList>
    </citation>
    <scope>NUCLEOTIDE SEQUENCE [LARGE SCALE GENOMIC DNA]</scope>
    <source>
        <strain evidence="5">ATCC 49306 / DSM 6799 / DCB-1</strain>
    </source>
</reference>
<sequence length="303" mass="33515">MKRSFIACCLILTLGLITSCAYLQKPDVPPPLPPVETKIKPPFKVKAEHFAKFPWNELSPVRKDEPELNTEVYTVKEGDTLESIAEAKMGDKALAGPLGEYNEIRGAVVPGEKIVIPYPIIGVSSKLLIKSKGTKEFGPPAPFNTELNKGDEYKMRFETNADGYLYVFRQGLKAVTLLYPAKPAKPKPPAGRRARQAKPEEPPSVSDTGGKVAAHEAIEIPIAQKKGFVFDSANRGDMIFVFFSMRRISDLDDLKEKKTITVQELQAVMHRVKQEDVVSEPPNTVIRVSDPLEILGFTLNLNG</sequence>
<feature type="signal peptide" evidence="2">
    <location>
        <begin position="1"/>
        <end position="23"/>
    </location>
</feature>
<dbReference type="InterPro" id="IPR036779">
    <property type="entry name" value="LysM_dom_sf"/>
</dbReference>
<dbReference type="eggNOG" id="COG1388">
    <property type="taxonomic scope" value="Bacteria"/>
</dbReference>
<dbReference type="EMBL" id="CP003360">
    <property type="protein sequence ID" value="AFM27410.1"/>
    <property type="molecule type" value="Genomic_DNA"/>
</dbReference>
<dbReference type="STRING" id="706587.Desti_4793"/>
<keyword evidence="5" id="KW-1185">Reference proteome</keyword>
<protein>
    <submittedName>
        <fullName evidence="4">LysM domain-containing protein</fullName>
    </submittedName>
</protein>
<dbReference type="CDD" id="cd00118">
    <property type="entry name" value="LysM"/>
    <property type="match status" value="1"/>
</dbReference>
<dbReference type="Gene3D" id="3.10.350.10">
    <property type="entry name" value="LysM domain"/>
    <property type="match status" value="1"/>
</dbReference>
<feature type="region of interest" description="Disordered" evidence="1">
    <location>
        <begin position="183"/>
        <end position="210"/>
    </location>
</feature>
<dbReference type="Proteomes" id="UP000006055">
    <property type="component" value="Chromosome"/>
</dbReference>
<evidence type="ECO:0000256" key="2">
    <source>
        <dbReference type="SAM" id="SignalP"/>
    </source>
</evidence>
<keyword evidence="2" id="KW-0732">Signal</keyword>
<proteinExistence type="predicted"/>
<evidence type="ECO:0000313" key="4">
    <source>
        <dbReference type="EMBL" id="AFM27410.1"/>
    </source>
</evidence>
<name>I4CCW9_DESTA</name>